<accession>D3AHK1</accession>
<dbReference type="GO" id="GO:0003700">
    <property type="term" value="F:DNA-binding transcription factor activity"/>
    <property type="evidence" value="ECO:0007669"/>
    <property type="project" value="InterPro"/>
</dbReference>
<dbReference type="InterPro" id="IPR036390">
    <property type="entry name" value="WH_DNA-bd_sf"/>
</dbReference>
<dbReference type="PROSITE" id="PS50949">
    <property type="entry name" value="HTH_GNTR"/>
    <property type="match status" value="2"/>
</dbReference>
<evidence type="ECO:0000256" key="2">
    <source>
        <dbReference type="ARBA" id="ARBA00023125"/>
    </source>
</evidence>
<name>D3AHK1_9FIRM</name>
<keyword evidence="3" id="KW-0804">Transcription</keyword>
<dbReference type="Pfam" id="PF00392">
    <property type="entry name" value="GntR"/>
    <property type="match status" value="2"/>
</dbReference>
<dbReference type="PANTHER" id="PTHR44846:SF16">
    <property type="entry name" value="TRANSCRIPTIONAL REGULATOR PHNF-RELATED"/>
    <property type="match status" value="1"/>
</dbReference>
<feature type="domain" description="HTH gntR-type" evidence="4">
    <location>
        <begin position="282"/>
        <end position="350"/>
    </location>
</feature>
<organism evidence="5 6">
    <name type="scientific">Hungatella hathewayi DSM 13479</name>
    <dbReference type="NCBI Taxonomy" id="566550"/>
    <lineage>
        <taxon>Bacteria</taxon>
        <taxon>Bacillati</taxon>
        <taxon>Bacillota</taxon>
        <taxon>Clostridia</taxon>
        <taxon>Lachnospirales</taxon>
        <taxon>Lachnospiraceae</taxon>
        <taxon>Hungatella</taxon>
    </lineage>
</organism>
<comment type="caution">
    <text evidence="5">The sequence shown here is derived from an EMBL/GenBank/DDBJ whole genome shotgun (WGS) entry which is preliminary data.</text>
</comment>
<dbReference type="Proteomes" id="UP000004968">
    <property type="component" value="Unassembled WGS sequence"/>
</dbReference>
<dbReference type="InterPro" id="IPR036388">
    <property type="entry name" value="WH-like_DNA-bd_sf"/>
</dbReference>
<evidence type="ECO:0000313" key="5">
    <source>
        <dbReference type="EMBL" id="EFC98731.1"/>
    </source>
</evidence>
<evidence type="ECO:0000256" key="1">
    <source>
        <dbReference type="ARBA" id="ARBA00023015"/>
    </source>
</evidence>
<dbReference type="InterPro" id="IPR000524">
    <property type="entry name" value="Tscrpt_reg_HTH_GntR"/>
</dbReference>
<dbReference type="SUPFAM" id="SSF46785">
    <property type="entry name" value="Winged helix' DNA-binding domain"/>
    <property type="match status" value="2"/>
</dbReference>
<dbReference type="SMART" id="SM00345">
    <property type="entry name" value="HTH_GNTR"/>
    <property type="match status" value="2"/>
</dbReference>
<evidence type="ECO:0000313" key="6">
    <source>
        <dbReference type="Proteomes" id="UP000004968"/>
    </source>
</evidence>
<dbReference type="HOGENOM" id="CLU_043516_2_0_9"/>
<dbReference type="PRINTS" id="PR00035">
    <property type="entry name" value="HTHGNTR"/>
</dbReference>
<dbReference type="GO" id="GO:0003677">
    <property type="term" value="F:DNA binding"/>
    <property type="evidence" value="ECO:0007669"/>
    <property type="project" value="UniProtKB-KW"/>
</dbReference>
<gene>
    <name evidence="5" type="ORF">CLOSTHATH_03089</name>
</gene>
<dbReference type="PANTHER" id="PTHR44846">
    <property type="entry name" value="MANNOSYL-D-GLYCERATE TRANSPORT/METABOLISM SYSTEM REPRESSOR MNGR-RELATED"/>
    <property type="match status" value="1"/>
</dbReference>
<dbReference type="Gene3D" id="1.10.10.10">
    <property type="entry name" value="Winged helix-like DNA-binding domain superfamily/Winged helix DNA-binding domain"/>
    <property type="match status" value="2"/>
</dbReference>
<evidence type="ECO:0000259" key="4">
    <source>
        <dbReference type="PROSITE" id="PS50949"/>
    </source>
</evidence>
<protein>
    <submittedName>
        <fullName evidence="5">Transcriptional regulator, GntR family</fullName>
    </submittedName>
</protein>
<proteinExistence type="predicted"/>
<sequence>MQIGLPLSYYLLTKLFHHDIIQIDRRQIMNPQETKFTFVYNEIKQCILEGKILPGNALPSSRLYCEQFHVSRYTINRVFNALRKEGLVDIQPRLAPIVVSTIDAYDSSNAVFEILKQKEGILQVYQTFALILPSLMVFSLQGCDVEVLPHYKQAMKALRLGYAAGGWRPPSKLGYDILRIGGNSLFSELYSTFGLYNKLTFFAEVCPYFSTHFLQESVSATNDIMDILKVNEPLTRYNQLSNMYQRLTDAIQNTLNYLSETTPKCPAQTGLKFSWNPMRGQDYYYSKIIDDLNLKIGLGAYSVGMFLPYEKQLAKQYDVSISTVRKALSELEQRGFVKTLNGKGTIVIKPDDTKLHQLALNSRYVEKAQRYLHALQLMVLIIRPAALVAAPRFSREELDELADKFTSSDSIHLADILESIMKHTTLEPLYVILSKTNHLLEWGHYFAYYPSKKHTLSHLNKQVILALEQLREGNADSFADGIADCYRYNLVLMKKRMVEKYKFHNVANIRVPEKY</sequence>
<keyword evidence="2" id="KW-0238">DNA-binding</keyword>
<keyword evidence="1" id="KW-0805">Transcription regulation</keyword>
<dbReference type="AlphaFoldDB" id="D3AHK1"/>
<evidence type="ECO:0000256" key="3">
    <source>
        <dbReference type="ARBA" id="ARBA00023163"/>
    </source>
</evidence>
<dbReference type="InterPro" id="IPR050679">
    <property type="entry name" value="Bact_HTH_transcr_reg"/>
</dbReference>
<feature type="domain" description="HTH gntR-type" evidence="4">
    <location>
        <begin position="33"/>
        <end position="102"/>
    </location>
</feature>
<reference evidence="5 6" key="1">
    <citation type="submission" date="2010-01" db="EMBL/GenBank/DDBJ databases">
        <authorList>
            <person name="Weinstock G."/>
            <person name="Sodergren E."/>
            <person name="Clifton S."/>
            <person name="Fulton L."/>
            <person name="Fulton B."/>
            <person name="Courtney L."/>
            <person name="Fronick C."/>
            <person name="Harrison M."/>
            <person name="Strong C."/>
            <person name="Farmer C."/>
            <person name="Delahaunty K."/>
            <person name="Markovic C."/>
            <person name="Hall O."/>
            <person name="Minx P."/>
            <person name="Tomlinson C."/>
            <person name="Mitreva M."/>
            <person name="Nelson J."/>
            <person name="Hou S."/>
            <person name="Wollam A."/>
            <person name="Pepin K.H."/>
            <person name="Johnson M."/>
            <person name="Bhonagiri V."/>
            <person name="Nash W.E."/>
            <person name="Warren W."/>
            <person name="Chinwalla A."/>
            <person name="Mardis E.R."/>
            <person name="Wilson R.K."/>
        </authorList>
    </citation>
    <scope>NUCLEOTIDE SEQUENCE [LARGE SCALE GENOMIC DNA]</scope>
    <source>
        <strain evidence="5 6">DSM 13479</strain>
    </source>
</reference>
<dbReference type="EMBL" id="ACIO01000242">
    <property type="protein sequence ID" value="EFC98731.1"/>
    <property type="molecule type" value="Genomic_DNA"/>
</dbReference>
<dbReference type="CDD" id="cd07377">
    <property type="entry name" value="WHTH_GntR"/>
    <property type="match status" value="2"/>
</dbReference>